<dbReference type="AlphaFoldDB" id="A0A834K824"/>
<proteinExistence type="predicted"/>
<protein>
    <submittedName>
        <fullName evidence="1">Uncharacterized protein</fullName>
    </submittedName>
</protein>
<accession>A0A834K824</accession>
<gene>
    <name evidence="1" type="ORF">HZH68_007653</name>
</gene>
<organism evidence="1 2">
    <name type="scientific">Vespula germanica</name>
    <name type="common">German yellow jacket</name>
    <name type="synonym">Paravespula germanica</name>
    <dbReference type="NCBI Taxonomy" id="30212"/>
    <lineage>
        <taxon>Eukaryota</taxon>
        <taxon>Metazoa</taxon>
        <taxon>Ecdysozoa</taxon>
        <taxon>Arthropoda</taxon>
        <taxon>Hexapoda</taxon>
        <taxon>Insecta</taxon>
        <taxon>Pterygota</taxon>
        <taxon>Neoptera</taxon>
        <taxon>Endopterygota</taxon>
        <taxon>Hymenoptera</taxon>
        <taxon>Apocrita</taxon>
        <taxon>Aculeata</taxon>
        <taxon>Vespoidea</taxon>
        <taxon>Vespidae</taxon>
        <taxon>Vespinae</taxon>
        <taxon>Vespula</taxon>
    </lineage>
</organism>
<comment type="caution">
    <text evidence="1">The sequence shown here is derived from an EMBL/GenBank/DDBJ whole genome shotgun (WGS) entry which is preliminary data.</text>
</comment>
<reference evidence="1" key="1">
    <citation type="journal article" date="2020" name="G3 (Bethesda)">
        <title>High-Quality Assemblies for Three Invasive Social Wasps from the &lt;i&gt;Vespula&lt;/i&gt; Genus.</title>
        <authorList>
            <person name="Harrop T.W.R."/>
            <person name="Guhlin J."/>
            <person name="McLaughlin G.M."/>
            <person name="Permina E."/>
            <person name="Stockwell P."/>
            <person name="Gilligan J."/>
            <person name="Le Lec M.F."/>
            <person name="Gruber M.A.M."/>
            <person name="Quinn O."/>
            <person name="Lovegrove M."/>
            <person name="Duncan E.J."/>
            <person name="Remnant E.J."/>
            <person name="Van Eeckhoven J."/>
            <person name="Graham B."/>
            <person name="Knapp R.A."/>
            <person name="Langford K.W."/>
            <person name="Kronenberg Z."/>
            <person name="Press M.O."/>
            <person name="Eacker S.M."/>
            <person name="Wilson-Rankin E.E."/>
            <person name="Purcell J."/>
            <person name="Lester P.J."/>
            <person name="Dearden P.K."/>
        </authorList>
    </citation>
    <scope>NUCLEOTIDE SEQUENCE</scope>
    <source>
        <strain evidence="1">Linc-1</strain>
    </source>
</reference>
<dbReference type="EMBL" id="JACSDZ010000006">
    <property type="protein sequence ID" value="KAF7401833.1"/>
    <property type="molecule type" value="Genomic_DNA"/>
</dbReference>
<name>A0A834K824_VESGE</name>
<sequence length="75" mass="8406">MNKAYRADQADRAVWATEKLLKNGQCKGSKTRVWIRHSGNHISKKTKNEKALQTRQDVSWGLNLVAAGHAGSFIK</sequence>
<evidence type="ECO:0000313" key="1">
    <source>
        <dbReference type="EMBL" id="KAF7401833.1"/>
    </source>
</evidence>
<dbReference type="Proteomes" id="UP000617340">
    <property type="component" value="Unassembled WGS sequence"/>
</dbReference>
<evidence type="ECO:0000313" key="2">
    <source>
        <dbReference type="Proteomes" id="UP000617340"/>
    </source>
</evidence>
<keyword evidence="2" id="KW-1185">Reference proteome</keyword>